<dbReference type="AlphaFoldDB" id="A0ABD2CZY1"/>
<gene>
    <name evidence="1" type="ORF">V1477_001478</name>
</gene>
<comment type="caution">
    <text evidence="1">The sequence shown here is derived from an EMBL/GenBank/DDBJ whole genome shotgun (WGS) entry which is preliminary data.</text>
</comment>
<proteinExistence type="predicted"/>
<dbReference type="Proteomes" id="UP001607303">
    <property type="component" value="Unassembled WGS sequence"/>
</dbReference>
<sequence length="98" mass="11228">MATTSIFYSWQSAVNNGHRNWFPISSCIKPENCNTSDPDDIYVQTKSNEVVIYYKDKLFSIPSQFYFDLCSTCNVNGHPLNGRFDSNRLFPLAKAPHL</sequence>
<organism evidence="1 2">
    <name type="scientific">Vespula maculifrons</name>
    <name type="common">Eastern yellow jacket</name>
    <name type="synonym">Wasp</name>
    <dbReference type="NCBI Taxonomy" id="7453"/>
    <lineage>
        <taxon>Eukaryota</taxon>
        <taxon>Metazoa</taxon>
        <taxon>Ecdysozoa</taxon>
        <taxon>Arthropoda</taxon>
        <taxon>Hexapoda</taxon>
        <taxon>Insecta</taxon>
        <taxon>Pterygota</taxon>
        <taxon>Neoptera</taxon>
        <taxon>Endopterygota</taxon>
        <taxon>Hymenoptera</taxon>
        <taxon>Apocrita</taxon>
        <taxon>Aculeata</taxon>
        <taxon>Vespoidea</taxon>
        <taxon>Vespidae</taxon>
        <taxon>Vespinae</taxon>
        <taxon>Vespula</taxon>
    </lineage>
</organism>
<protein>
    <submittedName>
        <fullName evidence="1">Uncharacterized protein</fullName>
    </submittedName>
</protein>
<reference evidence="1 2" key="1">
    <citation type="journal article" date="2024" name="Ann. Entomol. Soc. Am.">
        <title>Genomic analyses of the southern and eastern yellowjacket wasps (Hymenoptera: Vespidae) reveal evolutionary signatures of social life.</title>
        <authorList>
            <person name="Catto M.A."/>
            <person name="Caine P.B."/>
            <person name="Orr S.E."/>
            <person name="Hunt B.G."/>
            <person name="Goodisman M.A.D."/>
        </authorList>
    </citation>
    <scope>NUCLEOTIDE SEQUENCE [LARGE SCALE GENOMIC DNA]</scope>
    <source>
        <strain evidence="1">232</strain>
        <tissue evidence="1">Head and thorax</tissue>
    </source>
</reference>
<name>A0ABD2CZY1_VESMC</name>
<evidence type="ECO:0000313" key="2">
    <source>
        <dbReference type="Proteomes" id="UP001607303"/>
    </source>
</evidence>
<keyword evidence="2" id="KW-1185">Reference proteome</keyword>
<accession>A0ABD2CZY1</accession>
<dbReference type="EMBL" id="JAYRBN010000019">
    <property type="protein sequence ID" value="KAL2750274.1"/>
    <property type="molecule type" value="Genomic_DNA"/>
</dbReference>
<evidence type="ECO:0000313" key="1">
    <source>
        <dbReference type="EMBL" id="KAL2750274.1"/>
    </source>
</evidence>